<dbReference type="CDD" id="cd22191">
    <property type="entry name" value="DPBB_RlpA_EXP_N-like"/>
    <property type="match status" value="1"/>
</dbReference>
<gene>
    <name evidence="2" type="ORF">M413DRAFT_410304</name>
</gene>
<dbReference type="Gene3D" id="2.40.40.10">
    <property type="entry name" value="RlpA-like domain"/>
    <property type="match status" value="1"/>
</dbReference>
<dbReference type="InterPro" id="IPR051477">
    <property type="entry name" value="Expansin_CellWall"/>
</dbReference>
<keyword evidence="3" id="KW-1185">Reference proteome</keyword>
<keyword evidence="1" id="KW-0732">Signal</keyword>
<dbReference type="OrthoDB" id="623670at2759"/>
<reference evidence="3" key="2">
    <citation type="submission" date="2015-01" db="EMBL/GenBank/DDBJ databases">
        <title>Evolutionary Origins and Diversification of the Mycorrhizal Mutualists.</title>
        <authorList>
            <consortium name="DOE Joint Genome Institute"/>
            <consortium name="Mycorrhizal Genomics Consortium"/>
            <person name="Kohler A."/>
            <person name="Kuo A."/>
            <person name="Nagy L.G."/>
            <person name="Floudas D."/>
            <person name="Copeland A."/>
            <person name="Barry K.W."/>
            <person name="Cichocki N."/>
            <person name="Veneault-Fourrey C."/>
            <person name="LaButti K."/>
            <person name="Lindquist E.A."/>
            <person name="Lipzen A."/>
            <person name="Lundell T."/>
            <person name="Morin E."/>
            <person name="Murat C."/>
            <person name="Riley R."/>
            <person name="Ohm R."/>
            <person name="Sun H."/>
            <person name="Tunlid A."/>
            <person name="Henrissat B."/>
            <person name="Grigoriev I.V."/>
            <person name="Hibbett D.S."/>
            <person name="Martin F."/>
        </authorList>
    </citation>
    <scope>NUCLEOTIDE SEQUENCE [LARGE SCALE GENOMIC DNA]</scope>
    <source>
        <strain evidence="3">h7</strain>
    </source>
</reference>
<organism evidence="2 3">
    <name type="scientific">Hebeloma cylindrosporum</name>
    <dbReference type="NCBI Taxonomy" id="76867"/>
    <lineage>
        <taxon>Eukaryota</taxon>
        <taxon>Fungi</taxon>
        <taxon>Dikarya</taxon>
        <taxon>Basidiomycota</taxon>
        <taxon>Agaricomycotina</taxon>
        <taxon>Agaricomycetes</taxon>
        <taxon>Agaricomycetidae</taxon>
        <taxon>Agaricales</taxon>
        <taxon>Agaricineae</taxon>
        <taxon>Hymenogastraceae</taxon>
        <taxon>Hebeloma</taxon>
    </lineage>
</organism>
<dbReference type="PANTHER" id="PTHR31836:SF25">
    <property type="entry name" value="RLPA-LIKE PROTEIN DOUBLE-PSI BETA-BARREL DOMAIN-CONTAINING PROTEIN"/>
    <property type="match status" value="1"/>
</dbReference>
<dbReference type="SUPFAM" id="SSF50685">
    <property type="entry name" value="Barwin-like endoglucanases"/>
    <property type="match status" value="1"/>
</dbReference>
<proteinExistence type="predicted"/>
<dbReference type="Proteomes" id="UP000053424">
    <property type="component" value="Unassembled WGS sequence"/>
</dbReference>
<dbReference type="HOGENOM" id="CLU_047639_6_1_1"/>
<protein>
    <recommendedName>
        <fullName evidence="4">RlpA-like protein double-psi beta-barrel domain-containing protein</fullName>
    </recommendedName>
</protein>
<name>A0A0C3CCB4_HEBCY</name>
<accession>A0A0C3CCB4</accession>
<dbReference type="EMBL" id="KN831779">
    <property type="protein sequence ID" value="KIM41889.1"/>
    <property type="molecule type" value="Genomic_DNA"/>
</dbReference>
<evidence type="ECO:0008006" key="4">
    <source>
        <dbReference type="Google" id="ProtNLM"/>
    </source>
</evidence>
<evidence type="ECO:0000256" key="1">
    <source>
        <dbReference type="ARBA" id="ARBA00022729"/>
    </source>
</evidence>
<dbReference type="AlphaFoldDB" id="A0A0C3CCB4"/>
<reference evidence="2 3" key="1">
    <citation type="submission" date="2014-04" db="EMBL/GenBank/DDBJ databases">
        <authorList>
            <consortium name="DOE Joint Genome Institute"/>
            <person name="Kuo A."/>
            <person name="Gay G."/>
            <person name="Dore J."/>
            <person name="Kohler A."/>
            <person name="Nagy L.G."/>
            <person name="Floudas D."/>
            <person name="Copeland A."/>
            <person name="Barry K.W."/>
            <person name="Cichocki N."/>
            <person name="Veneault-Fourrey C."/>
            <person name="LaButti K."/>
            <person name="Lindquist E.A."/>
            <person name="Lipzen A."/>
            <person name="Lundell T."/>
            <person name="Morin E."/>
            <person name="Murat C."/>
            <person name="Sun H."/>
            <person name="Tunlid A."/>
            <person name="Henrissat B."/>
            <person name="Grigoriev I.V."/>
            <person name="Hibbett D.S."/>
            <person name="Martin F."/>
            <person name="Nordberg H.P."/>
            <person name="Cantor M.N."/>
            <person name="Hua S.X."/>
        </authorList>
    </citation>
    <scope>NUCLEOTIDE SEQUENCE [LARGE SCALE GENOMIC DNA]</scope>
    <source>
        <strain evidence="3">h7</strain>
    </source>
</reference>
<dbReference type="STRING" id="686832.A0A0C3CCB4"/>
<evidence type="ECO:0000313" key="2">
    <source>
        <dbReference type="EMBL" id="KIM41889.1"/>
    </source>
</evidence>
<evidence type="ECO:0000313" key="3">
    <source>
        <dbReference type="Proteomes" id="UP000053424"/>
    </source>
</evidence>
<dbReference type="PANTHER" id="PTHR31836">
    <property type="match status" value="1"/>
</dbReference>
<sequence length="94" mass="10061">MLTEANSLFGTQIGACGGFNVNSDHVVALPPLEYAGGTHCGRMVRIYYQGKSIDARAVDLCPSCGLTGLDLSISTFQALAPLDVGLIYVDWFYI</sequence>
<dbReference type="InterPro" id="IPR036908">
    <property type="entry name" value="RlpA-like_sf"/>
</dbReference>